<accession>A0A8C3PN72</accession>
<dbReference type="AlphaFoldDB" id="A0A8C3PN72"/>
<protein>
    <submittedName>
        <fullName evidence="1">Uncharacterized protein</fullName>
    </submittedName>
</protein>
<dbReference type="Ensembl" id="ENSCPGT00000016456.1">
    <property type="protein sequence ID" value="ENSCPGP00000015018.1"/>
    <property type="gene ID" value="ENSCPGG00000010612.1"/>
</dbReference>
<name>A0A8C3PN72_9CHAR</name>
<organism evidence="1 2">
    <name type="scientific">Calidris pygmaea</name>
    <name type="common">Spoon-billed sandpiper</name>
    <dbReference type="NCBI Taxonomy" id="425635"/>
    <lineage>
        <taxon>Eukaryota</taxon>
        <taxon>Metazoa</taxon>
        <taxon>Chordata</taxon>
        <taxon>Craniata</taxon>
        <taxon>Vertebrata</taxon>
        <taxon>Euteleostomi</taxon>
        <taxon>Archelosauria</taxon>
        <taxon>Archosauria</taxon>
        <taxon>Dinosauria</taxon>
        <taxon>Saurischia</taxon>
        <taxon>Theropoda</taxon>
        <taxon>Coelurosauria</taxon>
        <taxon>Aves</taxon>
        <taxon>Neognathae</taxon>
        <taxon>Neoaves</taxon>
        <taxon>Charadriiformes</taxon>
        <taxon>Scolopacidae</taxon>
        <taxon>Calidris</taxon>
    </lineage>
</organism>
<evidence type="ECO:0000313" key="2">
    <source>
        <dbReference type="Proteomes" id="UP000694419"/>
    </source>
</evidence>
<reference evidence="1" key="1">
    <citation type="submission" date="2025-08" db="UniProtKB">
        <authorList>
            <consortium name="Ensembl"/>
        </authorList>
    </citation>
    <scope>IDENTIFICATION</scope>
</reference>
<dbReference type="Proteomes" id="UP000694419">
    <property type="component" value="Unplaced"/>
</dbReference>
<reference evidence="1" key="2">
    <citation type="submission" date="2025-09" db="UniProtKB">
        <authorList>
            <consortium name="Ensembl"/>
        </authorList>
    </citation>
    <scope>IDENTIFICATION</scope>
</reference>
<keyword evidence="2" id="KW-1185">Reference proteome</keyword>
<evidence type="ECO:0000313" key="1">
    <source>
        <dbReference type="Ensembl" id="ENSCPGP00000015018.1"/>
    </source>
</evidence>
<sequence length="115" mass="13239">LITIVLINHRQVCWILCPRTLSMLDRHVSPLLNPVDFVNPPKMTVVRDSVWELFYCCHVFREVLGSCSHVSRPVQSDREDTCNLSRSICPLTAVAHTQFTICRMNKIKTFLILSL</sequence>
<proteinExistence type="predicted"/>